<dbReference type="InterPro" id="IPR020103">
    <property type="entry name" value="PsdUridine_synth_cat_dom_sf"/>
</dbReference>
<name>A0A3R8DAC8_APHAT</name>
<organism evidence="6 7">
    <name type="scientific">Aphanomyces astaci</name>
    <name type="common">Crayfish plague agent</name>
    <dbReference type="NCBI Taxonomy" id="112090"/>
    <lineage>
        <taxon>Eukaryota</taxon>
        <taxon>Sar</taxon>
        <taxon>Stramenopiles</taxon>
        <taxon>Oomycota</taxon>
        <taxon>Saprolegniomycetes</taxon>
        <taxon>Saprolegniales</taxon>
        <taxon>Verrucalvaceae</taxon>
        <taxon>Aphanomyces</taxon>
    </lineage>
</organism>
<protein>
    <recommendedName>
        <fullName evidence="5">Pseudouridine synthase I TruA alpha/beta domain-containing protein</fullName>
    </recommendedName>
</protein>
<accession>A0A3R8DAC8</accession>
<evidence type="ECO:0000256" key="4">
    <source>
        <dbReference type="SAM" id="MobiDB-lite"/>
    </source>
</evidence>
<evidence type="ECO:0000256" key="2">
    <source>
        <dbReference type="ARBA" id="ARBA00022694"/>
    </source>
</evidence>
<keyword evidence="2" id="KW-0819">tRNA processing</keyword>
<feature type="domain" description="Pseudouridine synthase I TruA alpha/beta" evidence="5">
    <location>
        <begin position="407"/>
        <end position="482"/>
    </location>
</feature>
<keyword evidence="7" id="KW-1185">Reference proteome</keyword>
<sequence>MTVDPIHGTDVESLAFHLPVLDTTNDDDDDNIRFHSAFRHTTHEGPHSLQATCAKYFVDTQAAFDHSVHDLSMWSFAPDKGGGGVALRWNAESKRVECYRDGKTTTGCTLLRSRDAVSMLPSGPSSMYPSCPILEGHRNASSLCQLGQTWRHLKNAGDKCFSYSGYHRLVVTNPHDVHNNITAPPAALHLESVPGRPFCKFASWSNDEATCHAKRTQWYMTLGCCKSYGTIVADERAKGHPLPDRGDVGALVYEKTFAALDKSDSRIGARPPRLVAAPWDDRDSTSTTDDPSLLHTLMQQWVPYCTQQKRGSSRTVAPPVETDMDETEVMWCPPPSLATTAAVDTAVQPNDPPHKKNKRTKSYGSYLPLGPTQRTYCATVSYDGTGFVGFQLQDHERNVASNSSSSSIRTSTAKAVRTVQLVLEDALLRTTGETIRIRGASRTDKGVHAVGQVVAFTSAVAIDSNEVFLRALNTRLPDDVVRPYCISLLTSCHVVTSMTHDVDVDFDPRKQSQAKCYIYRLRHGTVRVPLARHQVWQMSKELDVDKMVEAAAWLQNDVAQDFRQFTPAKALAPDKSTLCTVTKVHLWTDKADQTVHIQVVGNRFLYKMVRTIVGVLVEVGLGRATSQQVQLMMAQPMASHRSISTGAPPHGLVLQWIQLIEA</sequence>
<evidence type="ECO:0000256" key="1">
    <source>
        <dbReference type="ARBA" id="ARBA00009375"/>
    </source>
</evidence>
<proteinExistence type="inferred from homology"/>
<dbReference type="GO" id="GO:0009982">
    <property type="term" value="F:pseudouridine synthase activity"/>
    <property type="evidence" value="ECO:0007669"/>
    <property type="project" value="InterPro"/>
</dbReference>
<dbReference type="PANTHER" id="PTHR11142:SF0">
    <property type="entry name" value="TRNA PSEUDOURIDINE SYNTHASE-LIKE 1"/>
    <property type="match status" value="1"/>
</dbReference>
<dbReference type="Gene3D" id="3.30.70.580">
    <property type="entry name" value="Pseudouridine synthase I, catalytic domain, N-terminal subdomain"/>
    <property type="match status" value="1"/>
</dbReference>
<dbReference type="Gene3D" id="3.30.70.660">
    <property type="entry name" value="Pseudouridine synthase I, catalytic domain, C-terminal subdomain"/>
    <property type="match status" value="1"/>
</dbReference>
<comment type="caution">
    <text evidence="6">The sequence shown here is derived from an EMBL/GenBank/DDBJ whole genome shotgun (WGS) entry which is preliminary data.</text>
</comment>
<dbReference type="GO" id="GO:0031119">
    <property type="term" value="P:tRNA pseudouridine synthesis"/>
    <property type="evidence" value="ECO:0007669"/>
    <property type="project" value="TreeGrafter"/>
</dbReference>
<dbReference type="VEuPathDB" id="FungiDB:H257_16446"/>
<feature type="region of interest" description="Disordered" evidence="4">
    <location>
        <begin position="346"/>
        <end position="365"/>
    </location>
</feature>
<dbReference type="AlphaFoldDB" id="A0A3R8DAC8"/>
<keyword evidence="3" id="KW-0413">Isomerase</keyword>
<feature type="domain" description="Pseudouridine synthase I TruA alpha/beta" evidence="5">
    <location>
        <begin position="560"/>
        <end position="654"/>
    </location>
</feature>
<reference evidence="6" key="1">
    <citation type="submission" date="2018-07" db="EMBL/GenBank/DDBJ databases">
        <title>Annotation of Aphanomyces astaci genome assembly.</title>
        <authorList>
            <person name="Studholme D.J."/>
        </authorList>
    </citation>
    <scope>NUCLEOTIDE SEQUENCE [LARGE SCALE GENOMIC DNA]</scope>
    <source>
        <strain evidence="6">Pc</strain>
    </source>
</reference>
<dbReference type="InterPro" id="IPR020095">
    <property type="entry name" value="PsdUridine_synth_TruA_C"/>
</dbReference>
<dbReference type="InterPro" id="IPR020097">
    <property type="entry name" value="PsdUridine_synth_TruA_a/b_dom"/>
</dbReference>
<dbReference type="GO" id="GO:0003723">
    <property type="term" value="F:RNA binding"/>
    <property type="evidence" value="ECO:0007669"/>
    <property type="project" value="InterPro"/>
</dbReference>
<dbReference type="EMBL" id="MZMZ02002956">
    <property type="protein sequence ID" value="RQM23454.1"/>
    <property type="molecule type" value="Genomic_DNA"/>
</dbReference>
<evidence type="ECO:0000313" key="6">
    <source>
        <dbReference type="EMBL" id="RQM23454.1"/>
    </source>
</evidence>
<gene>
    <name evidence="6" type="ORF">B5M09_010373</name>
</gene>
<dbReference type="InterPro" id="IPR001406">
    <property type="entry name" value="PsdUridine_synth_TruA"/>
</dbReference>
<dbReference type="Pfam" id="PF01416">
    <property type="entry name" value="PseudoU_synth_1"/>
    <property type="match status" value="2"/>
</dbReference>
<evidence type="ECO:0000259" key="5">
    <source>
        <dbReference type="Pfam" id="PF01416"/>
    </source>
</evidence>
<dbReference type="SUPFAM" id="SSF55120">
    <property type="entry name" value="Pseudouridine synthase"/>
    <property type="match status" value="1"/>
</dbReference>
<evidence type="ECO:0000256" key="3">
    <source>
        <dbReference type="ARBA" id="ARBA00023235"/>
    </source>
</evidence>
<evidence type="ECO:0000313" key="7">
    <source>
        <dbReference type="Proteomes" id="UP000284702"/>
    </source>
</evidence>
<dbReference type="InterPro" id="IPR020094">
    <property type="entry name" value="TruA/RsuA/RluB/E/F_N"/>
</dbReference>
<comment type="similarity">
    <text evidence="1">Belongs to the tRNA pseudouridine synthase TruA family.</text>
</comment>
<dbReference type="PANTHER" id="PTHR11142">
    <property type="entry name" value="PSEUDOURIDYLATE SYNTHASE"/>
    <property type="match status" value="1"/>
</dbReference>
<dbReference type="HAMAP" id="MF_00171">
    <property type="entry name" value="TruA"/>
    <property type="match status" value="1"/>
</dbReference>
<dbReference type="Proteomes" id="UP000284702">
    <property type="component" value="Unassembled WGS sequence"/>
</dbReference>